<name>A0ACD4NS59_9HYPH</name>
<proteinExistence type="predicted"/>
<dbReference type="EMBL" id="CP113520">
    <property type="protein sequence ID" value="WAJ29656.1"/>
    <property type="molecule type" value="Genomic_DNA"/>
</dbReference>
<keyword evidence="2" id="KW-1185">Reference proteome</keyword>
<accession>A0ACD4NS59</accession>
<sequence length="116" mass="12268">MRNATAFTIAWAALAWTQAAGAAEIRPMAAASIDLPAMGGVAYYTQEPEGYRVVATMTHGASGATIRFVSTLSEGESLLLSVPRAVGEPAESVEIVRIGDRVHVRPATERLEAKLN</sequence>
<protein>
    <submittedName>
        <fullName evidence="1">Uncharacterized protein</fullName>
    </submittedName>
</protein>
<evidence type="ECO:0000313" key="2">
    <source>
        <dbReference type="Proteomes" id="UP001163223"/>
    </source>
</evidence>
<dbReference type="Proteomes" id="UP001163223">
    <property type="component" value="Chromosome"/>
</dbReference>
<evidence type="ECO:0000313" key="1">
    <source>
        <dbReference type="EMBL" id="WAJ29656.1"/>
    </source>
</evidence>
<reference evidence="1" key="1">
    <citation type="submission" date="2022-11" db="EMBL/GenBank/DDBJ databases">
        <title>beta-Carotene-producing bacterium, Jeongeuplla avenae sp. nov., alleviates the salt stress of Arabidopsis seedlings.</title>
        <authorList>
            <person name="Jiang L."/>
            <person name="Lee J."/>
        </authorList>
    </citation>
    <scope>NUCLEOTIDE SEQUENCE</scope>
    <source>
        <strain evidence="1">DY_R2A_6</strain>
    </source>
</reference>
<organism evidence="1 2">
    <name type="scientific">Antarcticirhabdus aurantiaca</name>
    <dbReference type="NCBI Taxonomy" id="2606717"/>
    <lineage>
        <taxon>Bacteria</taxon>
        <taxon>Pseudomonadati</taxon>
        <taxon>Pseudomonadota</taxon>
        <taxon>Alphaproteobacteria</taxon>
        <taxon>Hyphomicrobiales</taxon>
        <taxon>Aurantimonadaceae</taxon>
        <taxon>Antarcticirhabdus</taxon>
    </lineage>
</organism>
<gene>
    <name evidence="1" type="ORF">OXU80_05345</name>
</gene>